<dbReference type="AlphaFoldDB" id="A0A3N7IXI2"/>
<proteinExistence type="predicted"/>
<reference evidence="2 3" key="2">
    <citation type="submission" date="2018-12" db="EMBL/GenBank/DDBJ databases">
        <title>Rhizobacter gummiphilus sp. nov., a rubber-degrading bacterium isolated from the soil of a botanical garden in Japan.</title>
        <authorList>
            <person name="Shunsuke S.S."/>
        </authorList>
    </citation>
    <scope>NUCLEOTIDE SEQUENCE [LARGE SCALE GENOMIC DNA]</scope>
    <source>
        <strain evidence="2 3">S-16</strain>
    </source>
</reference>
<feature type="chain" id="PRO_5017952697" evidence="1">
    <location>
        <begin position="25"/>
        <end position="134"/>
    </location>
</feature>
<dbReference type="RefSeq" id="WP_124541198.1">
    <property type="nucleotide sequence ID" value="NZ_QUSW01000004.1"/>
</dbReference>
<keyword evidence="3" id="KW-1185">Reference proteome</keyword>
<dbReference type="OrthoDB" id="9157426at2"/>
<evidence type="ECO:0000256" key="1">
    <source>
        <dbReference type="SAM" id="SignalP"/>
    </source>
</evidence>
<evidence type="ECO:0000313" key="2">
    <source>
        <dbReference type="EMBL" id="RQP23482.1"/>
    </source>
</evidence>
<keyword evidence="1" id="KW-0732">Signal</keyword>
<protein>
    <submittedName>
        <fullName evidence="2">Uncharacterized protein</fullName>
    </submittedName>
</protein>
<dbReference type="Proteomes" id="UP000267464">
    <property type="component" value="Unassembled WGS sequence"/>
</dbReference>
<name>A0A3N7IXI2_9BURK</name>
<accession>A0A3N7IXI2</accession>
<gene>
    <name evidence="2" type="ORF">DZC73_15100</name>
</gene>
<evidence type="ECO:0000313" key="3">
    <source>
        <dbReference type="Proteomes" id="UP000267464"/>
    </source>
</evidence>
<organism evidence="2 3">
    <name type="scientific">Piscinibacter terrae</name>
    <dbReference type="NCBI Taxonomy" id="2496871"/>
    <lineage>
        <taxon>Bacteria</taxon>
        <taxon>Pseudomonadati</taxon>
        <taxon>Pseudomonadota</taxon>
        <taxon>Betaproteobacteria</taxon>
        <taxon>Burkholderiales</taxon>
        <taxon>Sphaerotilaceae</taxon>
        <taxon>Piscinibacter</taxon>
    </lineage>
</organism>
<comment type="caution">
    <text evidence="2">The sequence shown here is derived from an EMBL/GenBank/DDBJ whole genome shotgun (WGS) entry which is preliminary data.</text>
</comment>
<dbReference type="EMBL" id="QUSW01000004">
    <property type="protein sequence ID" value="RQP23482.1"/>
    <property type="molecule type" value="Genomic_DNA"/>
</dbReference>
<reference evidence="2 3" key="1">
    <citation type="submission" date="2018-08" db="EMBL/GenBank/DDBJ databases">
        <authorList>
            <person name="Khan S.A."/>
            <person name="Jeon C.O."/>
            <person name="Chun B.H."/>
            <person name="Jeong S.E."/>
        </authorList>
    </citation>
    <scope>NUCLEOTIDE SEQUENCE [LARGE SCALE GENOMIC DNA]</scope>
    <source>
        <strain evidence="2 3">S-16</strain>
    </source>
</reference>
<sequence>MRPPVFVPVLVLFAALSQSAPAFAADPAAAPEAASCPEWTLPAMRKLQNKLRVQKVYEGRHEQQCLRFFIEDCNGKVANIAVRERHDETCGGDPATEPVVDRFRLHKKGKRIEWYSVVEGEYLPFDQLKAAGKP</sequence>
<feature type="signal peptide" evidence="1">
    <location>
        <begin position="1"/>
        <end position="24"/>
    </location>
</feature>